<evidence type="ECO:0000313" key="2">
    <source>
        <dbReference type="EMBL" id="MBP1931679.1"/>
    </source>
</evidence>
<dbReference type="Proteomes" id="UP001519343">
    <property type="component" value="Unassembled WGS sequence"/>
</dbReference>
<name>A0ABS4GN36_9BACL</name>
<reference evidence="2 3" key="1">
    <citation type="submission" date="2021-03" db="EMBL/GenBank/DDBJ databases">
        <title>Genomic Encyclopedia of Type Strains, Phase IV (KMG-IV): sequencing the most valuable type-strain genomes for metagenomic binning, comparative biology and taxonomic classification.</title>
        <authorList>
            <person name="Goeker M."/>
        </authorList>
    </citation>
    <scope>NUCLEOTIDE SEQUENCE [LARGE SCALE GENOMIC DNA]</scope>
    <source>
        <strain evidence="2 3">DSM 24738</strain>
    </source>
</reference>
<accession>A0ABS4GN36</accession>
<dbReference type="EMBL" id="JAGGKT010000003">
    <property type="protein sequence ID" value="MBP1931679.1"/>
    <property type="molecule type" value="Genomic_DNA"/>
</dbReference>
<feature type="domain" description="Anti-sigma K factor RskA C-terminal" evidence="1">
    <location>
        <begin position="22"/>
        <end position="108"/>
    </location>
</feature>
<sequence>MKKEMAFVMDPKTVQYQVKPKEHRNVKGYVWVNPESNELLLLVNGIQPISEKDYQVWIIYNRERSNGGLIQWRNGMGLLYVQPPNVTQIENIAVTVEPKGGSNLPTAPDAMLVDLKEEPVNRIY</sequence>
<organism evidence="2 3">
    <name type="scientific">Ammoniphilus resinae</name>
    <dbReference type="NCBI Taxonomy" id="861532"/>
    <lineage>
        <taxon>Bacteria</taxon>
        <taxon>Bacillati</taxon>
        <taxon>Bacillota</taxon>
        <taxon>Bacilli</taxon>
        <taxon>Bacillales</taxon>
        <taxon>Paenibacillaceae</taxon>
        <taxon>Aneurinibacillus group</taxon>
        <taxon>Ammoniphilus</taxon>
    </lineage>
</organism>
<comment type="caution">
    <text evidence="2">The sequence shown here is derived from an EMBL/GenBank/DDBJ whole genome shotgun (WGS) entry which is preliminary data.</text>
</comment>
<keyword evidence="3" id="KW-1185">Reference proteome</keyword>
<gene>
    <name evidence="2" type="ORF">J2Z37_001680</name>
</gene>
<dbReference type="Pfam" id="PF10099">
    <property type="entry name" value="RskA_C"/>
    <property type="match status" value="1"/>
</dbReference>
<evidence type="ECO:0000259" key="1">
    <source>
        <dbReference type="Pfam" id="PF10099"/>
    </source>
</evidence>
<proteinExistence type="predicted"/>
<evidence type="ECO:0000313" key="3">
    <source>
        <dbReference type="Proteomes" id="UP001519343"/>
    </source>
</evidence>
<dbReference type="InterPro" id="IPR018764">
    <property type="entry name" value="RskA_C"/>
</dbReference>
<protein>
    <submittedName>
        <fullName evidence="2">Anti-sigma-K factor RskA</fullName>
    </submittedName>
</protein>